<dbReference type="InterPro" id="IPR029063">
    <property type="entry name" value="SAM-dependent_MTases_sf"/>
</dbReference>
<dbReference type="EMBL" id="NKCI01000097">
    <property type="protein sequence ID" value="RSL55914.1"/>
    <property type="molecule type" value="Genomic_DNA"/>
</dbReference>
<protein>
    <recommendedName>
        <fullName evidence="1">Methyltransferase type 11 domain-containing protein</fullName>
    </recommendedName>
</protein>
<dbReference type="Proteomes" id="UP000288168">
    <property type="component" value="Unassembled WGS sequence"/>
</dbReference>
<evidence type="ECO:0000313" key="2">
    <source>
        <dbReference type="EMBL" id="RSL55914.1"/>
    </source>
</evidence>
<dbReference type="Gene3D" id="3.40.50.150">
    <property type="entry name" value="Vaccinia Virus protein VP39"/>
    <property type="match status" value="1"/>
</dbReference>
<keyword evidence="3" id="KW-1185">Reference proteome</keyword>
<dbReference type="SUPFAM" id="SSF53335">
    <property type="entry name" value="S-adenosyl-L-methionine-dependent methyltransferases"/>
    <property type="match status" value="1"/>
</dbReference>
<accession>A0A428PSF6</accession>
<dbReference type="InterPro" id="IPR013216">
    <property type="entry name" value="Methyltransf_11"/>
</dbReference>
<comment type="caution">
    <text evidence="2">The sequence shown here is derived from an EMBL/GenBank/DDBJ whole genome shotgun (WGS) entry which is preliminary data.</text>
</comment>
<name>A0A428PSF6_9HYPO</name>
<dbReference type="GO" id="GO:0008757">
    <property type="term" value="F:S-adenosylmethionine-dependent methyltransferase activity"/>
    <property type="evidence" value="ECO:0007669"/>
    <property type="project" value="InterPro"/>
</dbReference>
<reference evidence="2 3" key="1">
    <citation type="submission" date="2017-06" db="EMBL/GenBank/DDBJ databases">
        <title>Comparative genomic analysis of Ambrosia Fusariam Clade fungi.</title>
        <authorList>
            <person name="Stajich J.E."/>
            <person name="Carrillo J."/>
            <person name="Kijimoto T."/>
            <person name="Eskalen A."/>
            <person name="O'Donnell K."/>
            <person name="Kasson M."/>
        </authorList>
    </citation>
    <scope>NUCLEOTIDE SEQUENCE [LARGE SCALE GENOMIC DNA]</scope>
    <source>
        <strain evidence="2 3">NRRL62584</strain>
    </source>
</reference>
<proteinExistence type="predicted"/>
<organism evidence="2 3">
    <name type="scientific">Fusarium duplospermum</name>
    <dbReference type="NCBI Taxonomy" id="1325734"/>
    <lineage>
        <taxon>Eukaryota</taxon>
        <taxon>Fungi</taxon>
        <taxon>Dikarya</taxon>
        <taxon>Ascomycota</taxon>
        <taxon>Pezizomycotina</taxon>
        <taxon>Sordariomycetes</taxon>
        <taxon>Hypocreomycetidae</taxon>
        <taxon>Hypocreales</taxon>
        <taxon>Nectriaceae</taxon>
        <taxon>Fusarium</taxon>
        <taxon>Fusarium solani species complex</taxon>
    </lineage>
</organism>
<dbReference type="OrthoDB" id="2013972at2759"/>
<evidence type="ECO:0000259" key="1">
    <source>
        <dbReference type="Pfam" id="PF08241"/>
    </source>
</evidence>
<dbReference type="Pfam" id="PF08241">
    <property type="entry name" value="Methyltransf_11"/>
    <property type="match status" value="1"/>
</dbReference>
<evidence type="ECO:0000313" key="3">
    <source>
        <dbReference type="Proteomes" id="UP000288168"/>
    </source>
</evidence>
<feature type="domain" description="Methyltransferase type 11" evidence="1">
    <location>
        <begin position="64"/>
        <end position="160"/>
    </location>
</feature>
<dbReference type="CDD" id="cd02440">
    <property type="entry name" value="AdoMet_MTases"/>
    <property type="match status" value="1"/>
</dbReference>
<sequence length="285" mass="31347">MASEQENISKSQSKSLPFPEYFSALAANYAQQTGNATRTAFSQVFNDFHAIEPITKDSVVHDNAAGPGTATSVLVDRLPAGDLPHILVTDNVPPMVQAAKDSFTAWPTIETRVLDSQNLEGIPDGHFTHSILNFSAFTFADPLKGLKEIHRTLKSPGLAALLVWKRFGAGEVIHAAQALVRPDLPRMKIPNPQFMEKGYLEKITAEAGFDPSKMQTSQWTIIVKGPELDDGLKKFILSDFTRPARAGWTDEEVGRWPEAVDKAIQKEIDVYGGVKFESWVVLASK</sequence>
<dbReference type="AlphaFoldDB" id="A0A428PSF6"/>
<gene>
    <name evidence="2" type="ORF">CEP54_009123</name>
</gene>